<evidence type="ECO:0000259" key="2">
    <source>
        <dbReference type="SMART" id="SM00382"/>
    </source>
</evidence>
<dbReference type="InterPro" id="IPR041679">
    <property type="entry name" value="DNA2/NAM7-like_C"/>
</dbReference>
<proteinExistence type="predicted"/>
<dbReference type="Pfam" id="PF13087">
    <property type="entry name" value="AAA_12"/>
    <property type="match status" value="1"/>
</dbReference>
<dbReference type="AlphaFoldDB" id="A0A7W7Z8X6"/>
<comment type="caution">
    <text evidence="3">The sequence shown here is derived from an EMBL/GenBank/DDBJ whole genome shotgun (WGS) entry which is preliminary data.</text>
</comment>
<dbReference type="InterPro" id="IPR003593">
    <property type="entry name" value="AAA+_ATPase"/>
</dbReference>
<dbReference type="GO" id="GO:0004386">
    <property type="term" value="F:helicase activity"/>
    <property type="evidence" value="ECO:0007669"/>
    <property type="project" value="InterPro"/>
</dbReference>
<accession>A0A7W7Z8X6</accession>
<feature type="region of interest" description="Disordered" evidence="1">
    <location>
        <begin position="706"/>
        <end position="731"/>
    </location>
</feature>
<protein>
    <submittedName>
        <fullName evidence="3">DNA polymerase III delta prime subunit</fullName>
    </submittedName>
</protein>
<feature type="compositionally biased region" description="Basic residues" evidence="1">
    <location>
        <begin position="715"/>
        <end position="731"/>
    </location>
</feature>
<keyword evidence="4" id="KW-1185">Reference proteome</keyword>
<name>A0A7W7Z8X6_9BACT</name>
<evidence type="ECO:0000313" key="3">
    <source>
        <dbReference type="EMBL" id="MBB5055461.1"/>
    </source>
</evidence>
<dbReference type="Gene3D" id="3.40.50.300">
    <property type="entry name" value="P-loop containing nucleotide triphosphate hydrolases"/>
    <property type="match status" value="2"/>
</dbReference>
<evidence type="ECO:0000256" key="1">
    <source>
        <dbReference type="SAM" id="MobiDB-lite"/>
    </source>
</evidence>
<dbReference type="EMBL" id="JACHIP010000001">
    <property type="protein sequence ID" value="MBB5055461.1"/>
    <property type="molecule type" value="Genomic_DNA"/>
</dbReference>
<dbReference type="Proteomes" id="UP000540989">
    <property type="component" value="Unassembled WGS sequence"/>
</dbReference>
<gene>
    <name evidence="3" type="ORF">HDF16_000130</name>
</gene>
<sequence length="731" mass="82123">MTVSARDFGRDEEVRVELLTKSKTWVPIGVLDLDLSRNNQVAVDAFRYRAAEGMMLCAAGAELRFRSTLESENRLRRTVATKRILERKSVYPDLIDFFKASSSAEPTSAPFGSTAEHIAKQYALNESQTNAFLTVCTSKPLGLLQGPPGTGKTKFIAALIHYLLTHGVIRNVLLASQSNEAVNNATEGVLRLFRSGDSEPSLVRVGQEGQISETLKPYHSAKVEAHYREQFRAGLKQRFRSAAQHIGLTVEFSDDLFLMESTVWPVWNQLQSTLTHNDEQEHEETHSRVTSLQQTLFNLQQKLQMRSGQEVNWYSAEAYEDAIALLLKKHAITSAEQVRKLRGVAGLARDWMGSVTSRARSFEEFLANTRQIVAGTCVGLGRSSLGLSTARFDLVIIDEAARCTPSELAVPMQAGKWILLVGDHLQLEPFHQPEVIRETQRRLQVPKREIIQSDFERAFASPYGRQVGQTLDVQYRMLFNIGELVSRAFYRRSLRHGRAEPMIPASALPEELKHQLLWHATDRFGSKAYQKVAGQSGMSLCNSTEANAIADLLRRLDNHQPFLEWLATFDSEQKAIGIICTYGAQSELIRQKLRAIGLSPMMLNSCKVDTVDSYQGKENPIVILSLVRHNDDGKMEAGQKTIAPGFMSRANRINVALSRAMDRLIIVGAFQRWPNGGTMDRVTSFYQEMMEEGFAHLVEATAEIETTDHTEKRKAAPKKTWKGKSFHARKR</sequence>
<dbReference type="PANTHER" id="PTHR10887:SF495">
    <property type="entry name" value="HELICASE SENATAXIN ISOFORM X1-RELATED"/>
    <property type="match status" value="1"/>
</dbReference>
<dbReference type="PANTHER" id="PTHR10887">
    <property type="entry name" value="DNA2/NAM7 HELICASE FAMILY"/>
    <property type="match status" value="1"/>
</dbReference>
<dbReference type="RefSeq" id="WP_184213167.1">
    <property type="nucleotide sequence ID" value="NZ_JACHIP010000001.1"/>
</dbReference>
<dbReference type="InterPro" id="IPR047187">
    <property type="entry name" value="SF1_C_Upf1"/>
</dbReference>
<dbReference type="CDD" id="cd18808">
    <property type="entry name" value="SF1_C_Upf1"/>
    <property type="match status" value="1"/>
</dbReference>
<dbReference type="InterPro" id="IPR041677">
    <property type="entry name" value="DNA2/NAM7_AAA_11"/>
</dbReference>
<feature type="domain" description="AAA+ ATPase" evidence="2">
    <location>
        <begin position="138"/>
        <end position="449"/>
    </location>
</feature>
<dbReference type="InterPro" id="IPR027417">
    <property type="entry name" value="P-loop_NTPase"/>
</dbReference>
<dbReference type="SMART" id="SM00382">
    <property type="entry name" value="AAA"/>
    <property type="match status" value="1"/>
</dbReference>
<dbReference type="SUPFAM" id="SSF52540">
    <property type="entry name" value="P-loop containing nucleoside triphosphate hydrolases"/>
    <property type="match status" value="1"/>
</dbReference>
<evidence type="ECO:0000313" key="4">
    <source>
        <dbReference type="Proteomes" id="UP000540989"/>
    </source>
</evidence>
<organism evidence="3 4">
    <name type="scientific">Granulicella aggregans</name>
    <dbReference type="NCBI Taxonomy" id="474949"/>
    <lineage>
        <taxon>Bacteria</taxon>
        <taxon>Pseudomonadati</taxon>
        <taxon>Acidobacteriota</taxon>
        <taxon>Terriglobia</taxon>
        <taxon>Terriglobales</taxon>
        <taxon>Acidobacteriaceae</taxon>
        <taxon>Granulicella</taxon>
    </lineage>
</organism>
<reference evidence="3 4" key="1">
    <citation type="submission" date="2020-08" db="EMBL/GenBank/DDBJ databases">
        <title>Genomic Encyclopedia of Type Strains, Phase IV (KMG-V): Genome sequencing to study the core and pangenomes of soil and plant-associated prokaryotes.</title>
        <authorList>
            <person name="Whitman W."/>
        </authorList>
    </citation>
    <scope>NUCLEOTIDE SEQUENCE [LARGE SCALE GENOMIC DNA]</scope>
    <source>
        <strain evidence="3 4">M8UP14</strain>
    </source>
</reference>
<dbReference type="Pfam" id="PF13086">
    <property type="entry name" value="AAA_11"/>
    <property type="match status" value="1"/>
</dbReference>
<dbReference type="InterPro" id="IPR045055">
    <property type="entry name" value="DNA2/NAM7-like"/>
</dbReference>